<accession>A0A8H6NLK5</accession>
<comment type="similarity">
    <text evidence="2">Belongs to the IPK1 type 1 family.</text>
</comment>
<name>A0A8H6NLK5_9PEZI</name>
<keyword evidence="12" id="KW-1185">Reference proteome</keyword>
<keyword evidence="7 9" id="KW-0418">Kinase</keyword>
<evidence type="ECO:0000256" key="10">
    <source>
        <dbReference type="SAM" id="MobiDB-lite"/>
    </source>
</evidence>
<reference evidence="11" key="1">
    <citation type="journal article" date="2020" name="Phytopathology">
        <title>Genome Sequence Resources of Colletotrichum truncatum, C. plurivorum, C. musicola, and C. sojae: Four Species Pathogenic to Soybean (Glycine max).</title>
        <authorList>
            <person name="Rogerio F."/>
            <person name="Boufleur T.R."/>
            <person name="Ciampi-Guillardi M."/>
            <person name="Sukno S.A."/>
            <person name="Thon M.R."/>
            <person name="Massola Junior N.S."/>
            <person name="Baroncelli R."/>
        </authorList>
    </citation>
    <scope>NUCLEOTIDE SEQUENCE</scope>
    <source>
        <strain evidence="11">LFN00145</strain>
    </source>
</reference>
<comment type="caution">
    <text evidence="11">The sequence shown here is derived from an EMBL/GenBank/DDBJ whole genome shotgun (WGS) entry which is preliminary data.</text>
</comment>
<comment type="domain">
    <text evidence="9">The EXKPK motif is conserved in inositol-pentakisphosphate 2-kinases of both family 1 and 2.</text>
</comment>
<keyword evidence="8 9" id="KW-0067">ATP-binding</keyword>
<gene>
    <name evidence="11" type="ORF">CPLU01_03137</name>
</gene>
<dbReference type="Pfam" id="PF06090">
    <property type="entry name" value="Ins_P5_2-kin"/>
    <property type="match status" value="1"/>
</dbReference>
<evidence type="ECO:0000313" key="11">
    <source>
        <dbReference type="EMBL" id="KAF6837273.1"/>
    </source>
</evidence>
<evidence type="ECO:0000256" key="4">
    <source>
        <dbReference type="ARBA" id="ARBA00014846"/>
    </source>
</evidence>
<evidence type="ECO:0000256" key="3">
    <source>
        <dbReference type="ARBA" id="ARBA00012023"/>
    </source>
</evidence>
<evidence type="ECO:0000256" key="7">
    <source>
        <dbReference type="ARBA" id="ARBA00022777"/>
    </source>
</evidence>
<protein>
    <recommendedName>
        <fullName evidence="4 9">Inositol-pentakisphosphate 2-kinase</fullName>
        <ecNumber evidence="3 9">2.7.1.158</ecNumber>
    </recommendedName>
</protein>
<dbReference type="EC" id="2.7.1.158" evidence="3 9"/>
<evidence type="ECO:0000256" key="6">
    <source>
        <dbReference type="ARBA" id="ARBA00022741"/>
    </source>
</evidence>
<evidence type="ECO:0000256" key="1">
    <source>
        <dbReference type="ARBA" id="ARBA00003979"/>
    </source>
</evidence>
<comment type="function">
    <text evidence="1">Has kinase activity and phosphorylates inositol-1,3,4,5,6-pentakisphosphate (Ins(1,3,4,5,6)P5) to produce 1,2,3,4,5,6-hexakisphosphate (InsP6), also known as phytate.</text>
</comment>
<sequence>MVDHGPGNDFPFGLKKPDGSAHLTSDTSAPRVGSWTHALYVNEGAANVVFKAILPRGKHEKPDQKDQTNQDAITRYLIRVPKKARAPNKSVYTAKEQSLLFQKIITPLFQNKREMLLDQKLVEVPDATVTNLATELSSLDRNGQKRPPKFRRDEIQPSNVIMLVEDMRPRNDDEHTIEFKPKWLAQSPSAPRDANTCRCCAFASRKYHEAGDSRERKYSPDEYPCPLWLDPDLETPQGKDKIRSTAIQRHMNGDKHHAHLYKLVQRSGILTDLKRRQIDFDRTGPMKADANVSRGEGDFKASELDRLGLAMTLRDCSLFVRYREGPPDSEGRRRVHEPSHEVKLADLDLKNVQWKIHEWRAKEQALIQGQWYVGRGRMTNCALWR</sequence>
<evidence type="ECO:0000256" key="9">
    <source>
        <dbReference type="RuleBase" id="RU364126"/>
    </source>
</evidence>
<dbReference type="AlphaFoldDB" id="A0A8H6NLK5"/>
<evidence type="ECO:0000256" key="8">
    <source>
        <dbReference type="ARBA" id="ARBA00022840"/>
    </source>
</evidence>
<feature type="region of interest" description="Disordered" evidence="10">
    <location>
        <begin position="1"/>
        <end position="29"/>
    </location>
</feature>
<dbReference type="GO" id="GO:0005524">
    <property type="term" value="F:ATP binding"/>
    <property type="evidence" value="ECO:0007669"/>
    <property type="project" value="UniProtKB-KW"/>
</dbReference>
<dbReference type="PANTHER" id="PTHR14456:SF2">
    <property type="entry name" value="INOSITOL-PENTAKISPHOSPHATE 2-KINASE"/>
    <property type="match status" value="1"/>
</dbReference>
<organism evidence="11 12">
    <name type="scientific">Colletotrichum plurivorum</name>
    <dbReference type="NCBI Taxonomy" id="2175906"/>
    <lineage>
        <taxon>Eukaryota</taxon>
        <taxon>Fungi</taxon>
        <taxon>Dikarya</taxon>
        <taxon>Ascomycota</taxon>
        <taxon>Pezizomycotina</taxon>
        <taxon>Sordariomycetes</taxon>
        <taxon>Hypocreomycetidae</taxon>
        <taxon>Glomerellales</taxon>
        <taxon>Glomerellaceae</taxon>
        <taxon>Colletotrichum</taxon>
        <taxon>Colletotrichum orchidearum species complex</taxon>
    </lineage>
</organism>
<dbReference type="EMBL" id="WIGO01000026">
    <property type="protein sequence ID" value="KAF6837273.1"/>
    <property type="molecule type" value="Genomic_DNA"/>
</dbReference>
<dbReference type="GO" id="GO:0032958">
    <property type="term" value="P:inositol phosphate biosynthetic process"/>
    <property type="evidence" value="ECO:0007669"/>
    <property type="project" value="TreeGrafter"/>
</dbReference>
<dbReference type="GO" id="GO:0035299">
    <property type="term" value="F:inositol-1,3,4,5,6-pentakisphosphate 2-kinase activity"/>
    <property type="evidence" value="ECO:0007669"/>
    <property type="project" value="UniProtKB-EC"/>
</dbReference>
<dbReference type="PANTHER" id="PTHR14456">
    <property type="entry name" value="INOSITOL POLYPHOSPHATE KINASE 1"/>
    <property type="match status" value="1"/>
</dbReference>
<comment type="function">
    <text evidence="9">Phosphorylates Ins(1,3,4,5,6)P5 at position 2 to form Ins(1,2,3,4,5,6)P6 (InsP6 or phytate).</text>
</comment>
<comment type="catalytic activity">
    <reaction evidence="9">
        <text>1D-myo-inositol 1,3,4,5,6-pentakisphosphate + ATP = 1D-myo-inositol hexakisphosphate + ADP + H(+)</text>
        <dbReference type="Rhea" id="RHEA:20313"/>
        <dbReference type="ChEBI" id="CHEBI:15378"/>
        <dbReference type="ChEBI" id="CHEBI:30616"/>
        <dbReference type="ChEBI" id="CHEBI:57733"/>
        <dbReference type="ChEBI" id="CHEBI:58130"/>
        <dbReference type="ChEBI" id="CHEBI:456216"/>
        <dbReference type="EC" id="2.7.1.158"/>
    </reaction>
</comment>
<keyword evidence="5 9" id="KW-0808">Transferase</keyword>
<evidence type="ECO:0000313" key="12">
    <source>
        <dbReference type="Proteomes" id="UP000654918"/>
    </source>
</evidence>
<dbReference type="InterPro" id="IPR009286">
    <property type="entry name" value="Ins_P5_2-kin"/>
</dbReference>
<dbReference type="GO" id="GO:0005634">
    <property type="term" value="C:nucleus"/>
    <property type="evidence" value="ECO:0007669"/>
    <property type="project" value="TreeGrafter"/>
</dbReference>
<evidence type="ECO:0000256" key="2">
    <source>
        <dbReference type="ARBA" id="ARBA00008305"/>
    </source>
</evidence>
<evidence type="ECO:0000256" key="5">
    <source>
        <dbReference type="ARBA" id="ARBA00022679"/>
    </source>
</evidence>
<dbReference type="Proteomes" id="UP000654918">
    <property type="component" value="Unassembled WGS sequence"/>
</dbReference>
<keyword evidence="6 9" id="KW-0547">Nucleotide-binding</keyword>
<proteinExistence type="inferred from homology"/>